<accession>A0A1A9UY11</accession>
<name>A0A1A9UY11_GLOAU</name>
<dbReference type="EnsemblMetazoa" id="GAUT019430-RA">
    <property type="protein sequence ID" value="GAUT019430-PA"/>
    <property type="gene ID" value="GAUT019430"/>
</dbReference>
<evidence type="ECO:0000313" key="2">
    <source>
        <dbReference type="Proteomes" id="UP000078200"/>
    </source>
</evidence>
<dbReference type="Proteomes" id="UP000078200">
    <property type="component" value="Unassembled WGS sequence"/>
</dbReference>
<dbReference type="AlphaFoldDB" id="A0A1A9UY11"/>
<organism evidence="1 2">
    <name type="scientific">Glossina austeni</name>
    <name type="common">Savannah tsetse fly</name>
    <dbReference type="NCBI Taxonomy" id="7395"/>
    <lineage>
        <taxon>Eukaryota</taxon>
        <taxon>Metazoa</taxon>
        <taxon>Ecdysozoa</taxon>
        <taxon>Arthropoda</taxon>
        <taxon>Hexapoda</taxon>
        <taxon>Insecta</taxon>
        <taxon>Pterygota</taxon>
        <taxon>Neoptera</taxon>
        <taxon>Endopterygota</taxon>
        <taxon>Diptera</taxon>
        <taxon>Brachycera</taxon>
        <taxon>Muscomorpha</taxon>
        <taxon>Hippoboscoidea</taxon>
        <taxon>Glossinidae</taxon>
        <taxon>Glossina</taxon>
    </lineage>
</organism>
<evidence type="ECO:0008006" key="3">
    <source>
        <dbReference type="Google" id="ProtNLM"/>
    </source>
</evidence>
<dbReference type="VEuPathDB" id="VectorBase:GAUT019430"/>
<proteinExistence type="predicted"/>
<protein>
    <recommendedName>
        <fullName evidence="3">Reverse transcriptase domain-containing protein</fullName>
    </recommendedName>
</protein>
<evidence type="ECO:0000313" key="1">
    <source>
        <dbReference type="EnsemblMetazoa" id="GAUT019430-PA"/>
    </source>
</evidence>
<keyword evidence="2" id="KW-1185">Reference proteome</keyword>
<reference evidence="1" key="1">
    <citation type="submission" date="2020-05" db="UniProtKB">
        <authorList>
            <consortium name="EnsemblMetazoa"/>
        </authorList>
    </citation>
    <scope>IDENTIFICATION</scope>
    <source>
        <strain evidence="1">TTRI</strain>
    </source>
</reference>
<sequence length="147" mass="16238">MTGVVNELSRIFAEPSVNDNEPIADRKEENIKIMQAISAEEVKLATKSIKSGTPGLGNIILRALRKVSPNRLCLLFDAILYLEHTPNSLKIGKTVFIPKATTEGSGSVTKWRLITISSILMRALHKILARRLEALPLHTSYTRMSSA</sequence>
<dbReference type="STRING" id="7395.A0A1A9UY11"/>